<keyword evidence="4 5" id="KW-0472">Membrane</keyword>
<dbReference type="EMBL" id="VAWA01000028">
    <property type="protein sequence ID" value="TLP71727.1"/>
    <property type="molecule type" value="Genomic_DNA"/>
</dbReference>
<reference evidence="7 8" key="1">
    <citation type="submission" date="2019-05" db="EMBL/GenBank/DDBJ databases">
        <title>Nesterenkonia sp. GY239, isolated from the Southern Atlantic Ocean.</title>
        <authorList>
            <person name="Zhang G."/>
        </authorList>
    </citation>
    <scope>NUCLEOTIDE SEQUENCE [LARGE SCALE GENOMIC DNA]</scope>
    <source>
        <strain evidence="7 8">GY239</strain>
    </source>
</reference>
<feature type="transmembrane region" description="Helical" evidence="5">
    <location>
        <begin position="136"/>
        <end position="156"/>
    </location>
</feature>
<gene>
    <name evidence="7" type="ORF">FEF27_12425</name>
</gene>
<keyword evidence="3 5" id="KW-1133">Transmembrane helix</keyword>
<feature type="transmembrane region" description="Helical" evidence="5">
    <location>
        <begin position="177"/>
        <end position="197"/>
    </location>
</feature>
<evidence type="ECO:0000313" key="7">
    <source>
        <dbReference type="EMBL" id="TLP71727.1"/>
    </source>
</evidence>
<feature type="transmembrane region" description="Helical" evidence="5">
    <location>
        <begin position="12"/>
        <end position="36"/>
    </location>
</feature>
<keyword evidence="8" id="KW-1185">Reference proteome</keyword>
<comment type="caution">
    <text evidence="7">The sequence shown here is derived from an EMBL/GenBank/DDBJ whole genome shotgun (WGS) entry which is preliminary data.</text>
</comment>
<protein>
    <recommendedName>
        <fullName evidence="6">Ferric oxidoreductase domain-containing protein</fullName>
    </recommendedName>
</protein>
<feature type="domain" description="Ferric oxidoreductase" evidence="6">
    <location>
        <begin position="59"/>
        <end position="184"/>
    </location>
</feature>
<sequence>MRSRITSKKTLLLRHLGMASVSGLLVYLFYLSYSAWGVQPALWPDWGEDHPFWRAWAHAAFVLLFLTLSLSPASAFWKPVQRLLPWRRELGIWFAVLAVGHAYAIWDRWARGDFATLFGFQYVEELDRFVLARAEVGIMNMMGMVMLPMIILLAVTSSDRAVNFLGASSWKWIHRSLVHVIFYLAMLRGTLYFFYFFQTTPPQWQVYPSIWFMYVFLGMGVFAVSLQAAAFAKTVLGRKRQRRESGMLTVAAISGVVALMVAPLVLMLGTVAYFDSRLLKENPQLTGQAQTPGEDAQTQVPDEYAQSFEMVIEVDGQQDRLWVRDLDDAPSFRLTTQIEGTPVADQIYRVEERTLYVAEQGPDSELTWSRTENVEPEDIDLPEMVLEPGAWAAQFGPGEHRVPGPEGELQVTIHSVDEPIAEEVFEIPEDADPVLR</sequence>
<feature type="transmembrane region" description="Helical" evidence="5">
    <location>
        <begin position="248"/>
        <end position="274"/>
    </location>
</feature>
<organism evidence="7 8">
    <name type="scientific">Nesterenkonia sphaerica</name>
    <dbReference type="NCBI Taxonomy" id="1804988"/>
    <lineage>
        <taxon>Bacteria</taxon>
        <taxon>Bacillati</taxon>
        <taxon>Actinomycetota</taxon>
        <taxon>Actinomycetes</taxon>
        <taxon>Micrococcales</taxon>
        <taxon>Micrococcaceae</taxon>
        <taxon>Nesterenkonia</taxon>
    </lineage>
</organism>
<evidence type="ECO:0000256" key="4">
    <source>
        <dbReference type="ARBA" id="ARBA00023136"/>
    </source>
</evidence>
<evidence type="ECO:0000256" key="1">
    <source>
        <dbReference type="ARBA" id="ARBA00004141"/>
    </source>
</evidence>
<evidence type="ECO:0000259" key="6">
    <source>
        <dbReference type="Pfam" id="PF01794"/>
    </source>
</evidence>
<dbReference type="GO" id="GO:0016020">
    <property type="term" value="C:membrane"/>
    <property type="evidence" value="ECO:0007669"/>
    <property type="project" value="UniProtKB-SubCell"/>
</dbReference>
<dbReference type="Pfam" id="PF01794">
    <property type="entry name" value="Ferric_reduct"/>
    <property type="match status" value="1"/>
</dbReference>
<dbReference type="AlphaFoldDB" id="A0A5R9A1G1"/>
<evidence type="ECO:0000256" key="3">
    <source>
        <dbReference type="ARBA" id="ARBA00022989"/>
    </source>
</evidence>
<proteinExistence type="predicted"/>
<feature type="transmembrane region" description="Helical" evidence="5">
    <location>
        <begin position="209"/>
        <end position="236"/>
    </location>
</feature>
<dbReference type="Proteomes" id="UP000306544">
    <property type="component" value="Unassembled WGS sequence"/>
</dbReference>
<evidence type="ECO:0000256" key="2">
    <source>
        <dbReference type="ARBA" id="ARBA00022692"/>
    </source>
</evidence>
<comment type="subcellular location">
    <subcellularLocation>
        <location evidence="1">Membrane</location>
        <topology evidence="1">Multi-pass membrane protein</topology>
    </subcellularLocation>
</comment>
<accession>A0A5R9A1G1</accession>
<dbReference type="OrthoDB" id="2474810at2"/>
<name>A0A5R9A1G1_9MICC</name>
<keyword evidence="2 5" id="KW-0812">Transmembrane</keyword>
<dbReference type="InterPro" id="IPR013130">
    <property type="entry name" value="Fe3_Rdtase_TM_dom"/>
</dbReference>
<evidence type="ECO:0000256" key="5">
    <source>
        <dbReference type="SAM" id="Phobius"/>
    </source>
</evidence>
<feature type="transmembrane region" description="Helical" evidence="5">
    <location>
        <begin position="56"/>
        <end position="77"/>
    </location>
</feature>
<feature type="transmembrane region" description="Helical" evidence="5">
    <location>
        <begin position="89"/>
        <end position="106"/>
    </location>
</feature>
<evidence type="ECO:0000313" key="8">
    <source>
        <dbReference type="Proteomes" id="UP000306544"/>
    </source>
</evidence>